<feature type="compositionally biased region" description="Polar residues" evidence="1">
    <location>
        <begin position="127"/>
        <end position="137"/>
    </location>
</feature>
<reference evidence="2 3" key="1">
    <citation type="journal article" date="2015" name="PLoS Pathog.">
        <title>Leptomonas seymouri: Adaptations to the Dixenous Life Cycle Analyzed by Genome Sequencing, Transcriptome Profiling and Co-infection with Leishmania donovani.</title>
        <authorList>
            <person name="Kraeva N."/>
            <person name="Butenko A."/>
            <person name="Hlavacova J."/>
            <person name="Kostygov A."/>
            <person name="Myskova J."/>
            <person name="Grybchuk D."/>
            <person name="Lestinova T."/>
            <person name="Votypka J."/>
            <person name="Volf P."/>
            <person name="Opperdoes F."/>
            <person name="Flegontov P."/>
            <person name="Lukes J."/>
            <person name="Yurchenko V."/>
        </authorList>
    </citation>
    <scope>NUCLEOTIDE SEQUENCE [LARGE SCALE GENOMIC DNA]</scope>
    <source>
        <strain evidence="2 3">ATCC 30220</strain>
    </source>
</reference>
<feature type="region of interest" description="Disordered" evidence="1">
    <location>
        <begin position="17"/>
        <end position="56"/>
    </location>
</feature>
<feature type="compositionally biased region" description="Low complexity" evidence="1">
    <location>
        <begin position="182"/>
        <end position="215"/>
    </location>
</feature>
<feature type="compositionally biased region" description="Polar residues" evidence="1">
    <location>
        <begin position="41"/>
        <end position="56"/>
    </location>
</feature>
<keyword evidence="3" id="KW-1185">Reference proteome</keyword>
<dbReference type="VEuPathDB" id="TriTrypDB:Lsey_0039_0120"/>
<organism evidence="2 3">
    <name type="scientific">Leptomonas seymouri</name>
    <dbReference type="NCBI Taxonomy" id="5684"/>
    <lineage>
        <taxon>Eukaryota</taxon>
        <taxon>Discoba</taxon>
        <taxon>Euglenozoa</taxon>
        <taxon>Kinetoplastea</taxon>
        <taxon>Metakinetoplastina</taxon>
        <taxon>Trypanosomatida</taxon>
        <taxon>Trypanosomatidae</taxon>
        <taxon>Leishmaniinae</taxon>
        <taxon>Leptomonas</taxon>
    </lineage>
</organism>
<feature type="region of interest" description="Disordered" evidence="1">
    <location>
        <begin position="300"/>
        <end position="323"/>
    </location>
</feature>
<feature type="region of interest" description="Disordered" evidence="1">
    <location>
        <begin position="127"/>
        <end position="233"/>
    </location>
</feature>
<protein>
    <submittedName>
        <fullName evidence="2">Uncharacterized protein</fullName>
    </submittedName>
</protein>
<evidence type="ECO:0000256" key="1">
    <source>
        <dbReference type="SAM" id="MobiDB-lite"/>
    </source>
</evidence>
<comment type="caution">
    <text evidence="2">The sequence shown here is derived from an EMBL/GenBank/DDBJ whole genome shotgun (WGS) entry which is preliminary data.</text>
</comment>
<feature type="compositionally biased region" description="Basic and acidic residues" evidence="1">
    <location>
        <begin position="300"/>
        <end position="310"/>
    </location>
</feature>
<feature type="compositionally biased region" description="Polar residues" evidence="1">
    <location>
        <begin position="884"/>
        <end position="909"/>
    </location>
</feature>
<dbReference type="EMBL" id="LJSK01000039">
    <property type="protein sequence ID" value="KPI88816.1"/>
    <property type="molecule type" value="Genomic_DNA"/>
</dbReference>
<accession>A0A0N0P7H9</accession>
<feature type="region of interest" description="Disordered" evidence="1">
    <location>
        <begin position="934"/>
        <end position="954"/>
    </location>
</feature>
<dbReference type="Proteomes" id="UP000038009">
    <property type="component" value="Unassembled WGS sequence"/>
</dbReference>
<name>A0A0N0P7H9_LEPSE</name>
<evidence type="ECO:0000313" key="3">
    <source>
        <dbReference type="Proteomes" id="UP000038009"/>
    </source>
</evidence>
<evidence type="ECO:0000313" key="2">
    <source>
        <dbReference type="EMBL" id="KPI88816.1"/>
    </source>
</evidence>
<dbReference type="OMA" id="HAQHAVY"/>
<feature type="compositionally biased region" description="Polar residues" evidence="1">
    <location>
        <begin position="935"/>
        <end position="951"/>
    </location>
</feature>
<proteinExistence type="predicted"/>
<dbReference type="OrthoDB" id="10654907at2759"/>
<feature type="region of interest" description="Disordered" evidence="1">
    <location>
        <begin position="584"/>
        <end position="623"/>
    </location>
</feature>
<feature type="region of interest" description="Disordered" evidence="1">
    <location>
        <begin position="837"/>
        <end position="918"/>
    </location>
</feature>
<dbReference type="AlphaFoldDB" id="A0A0N0P7H9"/>
<sequence>MSSNSLSSTLIWLSTSGPKVLHHGPSPRSPSTSTAPMMGDSDSTASHSPNTDDGETASLTLTREESVGATDYGIGLHPEADASELDASLVSSEFHHNPKQTAIFYEFVTSPNQATIDADVHGGMTYRTQSTEEGGSTSEKRYTGGTVPFHDSAKGPTASSTKLLTETLHKEPQTPYTQQPSTVTKNNDKTTTTPADVATPTHNANSVGSLHSSSSVDAPSAELASTAPRWGAEPRPPPIATAAAAEVLPPAVIYSPLGFLESDGKGHYYYFQRLLDSVEEDTVTSPSPALFARQHEAADQSKRGEEHLDSMSHPVIRPHPMPPPARPVTCPVARHHHYSALNNKAATAHTLQQLHRPTPPIAEYMTPLSLIHDRRKRQMPSVPVLEHALPSSSVRTVDVRPPGVPTFLHSEMDVQVVPTVVASKRLLRRLRPAALSLITALNRLKAPTSRHAPPTLRGIKPMATNVSVLRSCVLQSSLRAQRSLLRHNSCGVTVGERAPGRPPSSERGKQRLVHSTRTAHPHAQHAVYATAARLGAMHGNRGSVGLQSAVGSNGLLTLGDTSSRPSRFESLSSLHTLVITNPNKPVTETLEPHCTRAPPSSAKRAMHPAPSAPQRKSSAGAQRMRRTSIPATAALTSAVVGSGKGAVHIEPQASEGENDMRVNLCDLTLEIGREYDLMAASFAEMLFTVQAAPSNERQPVIADVKKPFMTPSSTCIYVHPRSPPPLSPNASESCPTAGAVMLSVKDTTGAEATIAGTPLEVPLARTSPRVSHPNFKRYPSCTISVSPPSAATAPRLSCTSACNAATPVVTGTVPSPSKRFTKELKLGWTPTSLEPVAVVTPRPRDTSKPKQRPLIAVPVSAAIKPAAALLPSPRSRARQDSRESNTSTGEQTTLSAEAMSSSNAAKTPSTTDNLPDLPPLNCLQLALIPSDDASYLQTPRNDSSGEPSQASPEWRDVPVPILCRSLIARIAPDCARGDRVSSSVLTVHPHRR</sequence>
<gene>
    <name evidence="2" type="ORF">ABL78_2075</name>
</gene>